<accession>A0ABS0ZH44</accession>
<dbReference type="Proteomes" id="UP000653045">
    <property type="component" value="Unassembled WGS sequence"/>
</dbReference>
<protein>
    <recommendedName>
        <fullName evidence="4">Glutathione peroxidase</fullName>
    </recommendedName>
</protein>
<keyword evidence="3 4" id="KW-0560">Oxidoreductase</keyword>
<proteinExistence type="inferred from homology"/>
<evidence type="ECO:0000313" key="6">
    <source>
        <dbReference type="EMBL" id="MBJ8325198.1"/>
    </source>
</evidence>
<organism evidence="6 7">
    <name type="scientific">Streptococcus pacificus</name>
    <dbReference type="NCBI Taxonomy" id="2740577"/>
    <lineage>
        <taxon>Bacteria</taxon>
        <taxon>Bacillati</taxon>
        <taxon>Bacillota</taxon>
        <taxon>Bacilli</taxon>
        <taxon>Lactobacillales</taxon>
        <taxon>Streptococcaceae</taxon>
        <taxon>Streptococcus</taxon>
    </lineage>
</organism>
<evidence type="ECO:0000256" key="2">
    <source>
        <dbReference type="ARBA" id="ARBA00022559"/>
    </source>
</evidence>
<dbReference type="PROSITE" id="PS51352">
    <property type="entry name" value="THIOREDOXIN_2"/>
    <property type="match status" value="1"/>
</dbReference>
<dbReference type="Gene3D" id="3.40.30.10">
    <property type="entry name" value="Glutaredoxin"/>
    <property type="match status" value="1"/>
</dbReference>
<comment type="caution">
    <text evidence="6">The sequence shown here is derived from an EMBL/GenBank/DDBJ whole genome shotgun (WGS) entry which is preliminary data.</text>
</comment>
<dbReference type="PROSITE" id="PS00763">
    <property type="entry name" value="GLUTATHIONE_PEROXID_2"/>
    <property type="match status" value="1"/>
</dbReference>
<reference evidence="6 7" key="1">
    <citation type="journal article" date="2021" name="Int. J. Syst. Evol. Microbiol.">
        <title>Streptococcus vicugnae sp. nov., isolated from faeces of alpacas (Vicugna pacos) and cattle (Bos taurus), Streptococcus zalophi sp. nov., and Streptococcus pacificus sp. nov., isolated from respiratory tract of California sea lions (Zalophus californianus).</title>
        <authorList>
            <person name="Volokhov D.V."/>
            <person name="Zagorodnyaya T.A."/>
            <person name="Shen Z."/>
            <person name="Blom J."/>
            <person name="Furtak V.A."/>
            <person name="Eisenberg T."/>
            <person name="Fan P."/>
            <person name="Jeong K.C."/>
            <person name="Gao Y."/>
            <person name="Zhang S."/>
            <person name="Amselle M."/>
        </authorList>
    </citation>
    <scope>NUCLEOTIDE SEQUENCE [LARGE SCALE GENOMIC DNA]</scope>
    <source>
        <strain evidence="6 7">CSL7591</strain>
    </source>
</reference>
<dbReference type="PROSITE" id="PS51355">
    <property type="entry name" value="GLUTATHIONE_PEROXID_3"/>
    <property type="match status" value="1"/>
</dbReference>
<dbReference type="PIRSF" id="PIRSF000303">
    <property type="entry name" value="Glutathion_perox"/>
    <property type="match status" value="1"/>
</dbReference>
<dbReference type="InterPro" id="IPR036249">
    <property type="entry name" value="Thioredoxin-like_sf"/>
</dbReference>
<keyword evidence="7" id="KW-1185">Reference proteome</keyword>
<sequence>MTKLSDFTVKTITNEDFSLSEFDGKVTLIVNTATKCGLTPQYSSLQALYERFHDQGFEILDFPCNQFKNQASEDISDIDHFCQLNYNTSFYRFNKIKVNGKDAHPLYQWLKNEKKGPFGKAIEWNFAKFLVDRNGNVVERFSSKTEPESMIETIENYL</sequence>
<dbReference type="PRINTS" id="PR01011">
    <property type="entry name" value="GLUTPROXDASE"/>
</dbReference>
<dbReference type="RefSeq" id="WP_199574766.1">
    <property type="nucleotide sequence ID" value="NZ_JAENBO010000001.1"/>
</dbReference>
<feature type="domain" description="Thioredoxin" evidence="5">
    <location>
        <begin position="1"/>
        <end position="158"/>
    </location>
</feature>
<dbReference type="PANTHER" id="PTHR11592:SF78">
    <property type="entry name" value="GLUTATHIONE PEROXIDASE"/>
    <property type="match status" value="1"/>
</dbReference>
<dbReference type="GO" id="GO:0004601">
    <property type="term" value="F:peroxidase activity"/>
    <property type="evidence" value="ECO:0007669"/>
    <property type="project" value="UniProtKB-KW"/>
</dbReference>
<dbReference type="EMBL" id="JAENBO010000001">
    <property type="protein sequence ID" value="MBJ8325198.1"/>
    <property type="molecule type" value="Genomic_DNA"/>
</dbReference>
<dbReference type="InterPro" id="IPR029760">
    <property type="entry name" value="GPX_CS"/>
</dbReference>
<evidence type="ECO:0000259" key="5">
    <source>
        <dbReference type="PROSITE" id="PS51352"/>
    </source>
</evidence>
<dbReference type="CDD" id="cd00340">
    <property type="entry name" value="GSH_Peroxidase"/>
    <property type="match status" value="1"/>
</dbReference>
<evidence type="ECO:0000256" key="1">
    <source>
        <dbReference type="ARBA" id="ARBA00006926"/>
    </source>
</evidence>
<keyword evidence="2 4" id="KW-0575">Peroxidase</keyword>
<dbReference type="Pfam" id="PF00255">
    <property type="entry name" value="GSHPx"/>
    <property type="match status" value="1"/>
</dbReference>
<dbReference type="SUPFAM" id="SSF52833">
    <property type="entry name" value="Thioredoxin-like"/>
    <property type="match status" value="1"/>
</dbReference>
<evidence type="ECO:0000256" key="3">
    <source>
        <dbReference type="ARBA" id="ARBA00023002"/>
    </source>
</evidence>
<dbReference type="PANTHER" id="PTHR11592">
    <property type="entry name" value="GLUTATHIONE PEROXIDASE"/>
    <property type="match status" value="1"/>
</dbReference>
<evidence type="ECO:0000256" key="4">
    <source>
        <dbReference type="RuleBase" id="RU000499"/>
    </source>
</evidence>
<gene>
    <name evidence="6" type="ORF">JHK62_00690</name>
</gene>
<dbReference type="InterPro" id="IPR013766">
    <property type="entry name" value="Thioredoxin_domain"/>
</dbReference>
<comment type="similarity">
    <text evidence="1 4">Belongs to the glutathione peroxidase family.</text>
</comment>
<dbReference type="InterPro" id="IPR000889">
    <property type="entry name" value="Glutathione_peroxidase"/>
</dbReference>
<name>A0ABS0ZH44_9STRE</name>
<evidence type="ECO:0000313" key="7">
    <source>
        <dbReference type="Proteomes" id="UP000653045"/>
    </source>
</evidence>